<dbReference type="PANTHER" id="PTHR47245">
    <property type="entry name" value="PEPTIDYLPROLYL ISOMERASE"/>
    <property type="match status" value="1"/>
</dbReference>
<dbReference type="PROSITE" id="PS51257">
    <property type="entry name" value="PROKAR_LIPOPROTEIN"/>
    <property type="match status" value="1"/>
</dbReference>
<dbReference type="Pfam" id="PF00639">
    <property type="entry name" value="Rotamase"/>
    <property type="match status" value="1"/>
</dbReference>
<dbReference type="Gene3D" id="1.10.4030.10">
    <property type="entry name" value="Porin chaperone SurA, peptide-binding domain"/>
    <property type="match status" value="1"/>
</dbReference>
<dbReference type="PROSITE" id="PS50198">
    <property type="entry name" value="PPIC_PPIASE_2"/>
    <property type="match status" value="1"/>
</dbReference>
<proteinExistence type="predicted"/>
<feature type="domain" description="PpiC" evidence="3">
    <location>
        <begin position="170"/>
        <end position="283"/>
    </location>
</feature>
<dbReference type="EMBL" id="CP063849">
    <property type="protein sequence ID" value="QOY90824.1"/>
    <property type="molecule type" value="Genomic_DNA"/>
</dbReference>
<dbReference type="InterPro" id="IPR027304">
    <property type="entry name" value="Trigger_fact/SurA_dom_sf"/>
</dbReference>
<dbReference type="Proteomes" id="UP000593892">
    <property type="component" value="Chromosome"/>
</dbReference>
<organism evidence="4 5">
    <name type="scientific">Paludibaculum fermentans</name>
    <dbReference type="NCBI Taxonomy" id="1473598"/>
    <lineage>
        <taxon>Bacteria</taxon>
        <taxon>Pseudomonadati</taxon>
        <taxon>Acidobacteriota</taxon>
        <taxon>Terriglobia</taxon>
        <taxon>Bryobacterales</taxon>
        <taxon>Bryobacteraceae</taxon>
        <taxon>Paludibaculum</taxon>
    </lineage>
</organism>
<evidence type="ECO:0000256" key="2">
    <source>
        <dbReference type="SAM" id="SignalP"/>
    </source>
</evidence>
<dbReference type="AlphaFoldDB" id="A0A7S7NX58"/>
<evidence type="ECO:0000313" key="4">
    <source>
        <dbReference type="EMBL" id="QOY90824.1"/>
    </source>
</evidence>
<keyword evidence="2" id="KW-0732">Signal</keyword>
<dbReference type="SUPFAM" id="SSF109998">
    <property type="entry name" value="Triger factor/SurA peptide-binding domain-like"/>
    <property type="match status" value="1"/>
</dbReference>
<name>A0A7S7NX58_PALFE</name>
<dbReference type="SUPFAM" id="SSF54534">
    <property type="entry name" value="FKBP-like"/>
    <property type="match status" value="1"/>
</dbReference>
<keyword evidence="5" id="KW-1185">Reference proteome</keyword>
<dbReference type="RefSeq" id="WP_194452481.1">
    <property type="nucleotide sequence ID" value="NZ_CP063849.1"/>
</dbReference>
<dbReference type="InterPro" id="IPR050245">
    <property type="entry name" value="PrsA_foldase"/>
</dbReference>
<evidence type="ECO:0000313" key="5">
    <source>
        <dbReference type="Proteomes" id="UP000593892"/>
    </source>
</evidence>
<dbReference type="PROSITE" id="PS01096">
    <property type="entry name" value="PPIC_PPIASE_1"/>
    <property type="match status" value="1"/>
</dbReference>
<sequence>MNTRRNASLLLLTLGLVGAACKSRVPPNVAATVNGRAITFADLDRQFKRQFPQQPEGASPDQVQFQKLELLRTMIDEEIFLQRAEKLSLLAKDDEVDSRLSQLKAPYTQEEFQKQLDAQGMNMEELKSQIRRRLTIEKLVNREIGNQINISDKDVSEFYNANKASFRFPETMYHVARIVVTPGPDPNVRNLSGNKAQNEDQARKKILMIEARLKQGEDFSTLAQAFSEDPQSAANGGDVGYVQESSLAQADTDTRKAIMTLLPGQVSTPIRNAGGYHILKMVAREPAGQRELDDPRVQQNIRETLRTRKEQLLRNAYLDACRNESPVMNYLALSIAPGFEKK</sequence>
<evidence type="ECO:0000259" key="3">
    <source>
        <dbReference type="PROSITE" id="PS50198"/>
    </source>
</evidence>
<accession>A0A7S7NX58</accession>
<reference evidence="4 5" key="1">
    <citation type="submission" date="2020-10" db="EMBL/GenBank/DDBJ databases">
        <title>Complete genome sequence of Paludibaculum fermentans P105T, a facultatively anaerobic acidobacterium capable of dissimilatory Fe(III) reduction.</title>
        <authorList>
            <person name="Dedysh S.N."/>
            <person name="Beletsky A.V."/>
            <person name="Kulichevskaya I.S."/>
            <person name="Mardanov A.V."/>
            <person name="Ravin N.V."/>
        </authorList>
    </citation>
    <scope>NUCLEOTIDE SEQUENCE [LARGE SCALE GENOMIC DNA]</scope>
    <source>
        <strain evidence="4 5">P105</strain>
    </source>
</reference>
<dbReference type="Gene3D" id="3.10.50.40">
    <property type="match status" value="1"/>
</dbReference>
<protein>
    <submittedName>
        <fullName evidence="4">Peptidylprolyl isomerase</fullName>
    </submittedName>
</protein>
<dbReference type="Pfam" id="PF13624">
    <property type="entry name" value="SurA_N_3"/>
    <property type="match status" value="1"/>
</dbReference>
<gene>
    <name evidence="4" type="ORF">IRI77_13015</name>
</gene>
<evidence type="ECO:0000256" key="1">
    <source>
        <dbReference type="PROSITE-ProRule" id="PRU00278"/>
    </source>
</evidence>
<dbReference type="InterPro" id="IPR000297">
    <property type="entry name" value="PPIase_PpiC"/>
</dbReference>
<dbReference type="KEGG" id="pfer:IRI77_13015"/>
<keyword evidence="1 4" id="KW-0413">Isomerase</keyword>
<keyword evidence="1" id="KW-0697">Rotamase</keyword>
<dbReference type="InterPro" id="IPR046357">
    <property type="entry name" value="PPIase_dom_sf"/>
</dbReference>
<feature type="chain" id="PRO_5032495782" evidence="2">
    <location>
        <begin position="20"/>
        <end position="342"/>
    </location>
</feature>
<feature type="signal peptide" evidence="2">
    <location>
        <begin position="1"/>
        <end position="19"/>
    </location>
</feature>
<dbReference type="GO" id="GO:0003755">
    <property type="term" value="F:peptidyl-prolyl cis-trans isomerase activity"/>
    <property type="evidence" value="ECO:0007669"/>
    <property type="project" value="UniProtKB-KW"/>
</dbReference>
<dbReference type="InterPro" id="IPR023058">
    <property type="entry name" value="PPIase_PpiC_CS"/>
</dbReference>
<dbReference type="PANTHER" id="PTHR47245:SF2">
    <property type="entry name" value="PEPTIDYL-PROLYL CIS-TRANS ISOMERASE HP_0175-RELATED"/>
    <property type="match status" value="1"/>
</dbReference>